<dbReference type="RefSeq" id="WP_268640262.1">
    <property type="nucleotide sequence ID" value="NZ_JAMDLX010000344.1"/>
</dbReference>
<feature type="non-terminal residue" evidence="1">
    <location>
        <position position="1"/>
    </location>
</feature>
<accession>A0ABT4H1Z6</accession>
<dbReference type="SUPFAM" id="SSF51294">
    <property type="entry name" value="Hedgehog/intein (Hint) domain"/>
    <property type="match status" value="1"/>
</dbReference>
<keyword evidence="2" id="KW-1185">Reference proteome</keyword>
<dbReference type="InterPro" id="IPR036844">
    <property type="entry name" value="Hint_dom_sf"/>
</dbReference>
<evidence type="ECO:0000313" key="2">
    <source>
        <dbReference type="Proteomes" id="UP001527181"/>
    </source>
</evidence>
<dbReference type="InterPro" id="IPR030934">
    <property type="entry name" value="Intein_C"/>
</dbReference>
<comment type="caution">
    <text evidence="1">The sequence shown here is derived from an EMBL/GenBank/DDBJ whole genome shotgun (WGS) entry which is preliminary data.</text>
</comment>
<dbReference type="Pfam" id="PF07591">
    <property type="entry name" value="PT-HINT"/>
    <property type="match status" value="1"/>
</dbReference>
<evidence type="ECO:0000313" key="1">
    <source>
        <dbReference type="EMBL" id="MCY9762991.1"/>
    </source>
</evidence>
<sequence>GDLLVSNIGTKLAIDKIEKEPRKATVYNFEVADFHSYFVSNLGIWVHNCALQNVYKSIKEAPLYPKGFSGAKNGTVKNKVNNTELLEELRGVESGTWYKIYKDGVDANGKKYLSTISKVNLVKCLM</sequence>
<organism evidence="1 2">
    <name type="scientific">Paenibacillus alvei</name>
    <name type="common">Bacillus alvei</name>
    <dbReference type="NCBI Taxonomy" id="44250"/>
    <lineage>
        <taxon>Bacteria</taxon>
        <taxon>Bacillati</taxon>
        <taxon>Bacillota</taxon>
        <taxon>Bacilli</taxon>
        <taxon>Bacillales</taxon>
        <taxon>Paenibacillaceae</taxon>
        <taxon>Paenibacillus</taxon>
    </lineage>
</organism>
<protein>
    <submittedName>
        <fullName evidence="1">HINT domain-containing protein</fullName>
    </submittedName>
</protein>
<dbReference type="PROSITE" id="PS50818">
    <property type="entry name" value="INTEIN_C_TER"/>
    <property type="match status" value="1"/>
</dbReference>
<reference evidence="1 2" key="1">
    <citation type="submission" date="2022-05" db="EMBL/GenBank/DDBJ databases">
        <title>Genome Sequencing of Bee-Associated Microbes.</title>
        <authorList>
            <person name="Dunlap C."/>
        </authorList>
    </citation>
    <scope>NUCLEOTIDE SEQUENCE [LARGE SCALE GENOMIC DNA]</scope>
    <source>
        <strain evidence="1 2">NRRL B-04010</strain>
    </source>
</reference>
<dbReference type="Proteomes" id="UP001527181">
    <property type="component" value="Unassembled WGS sequence"/>
</dbReference>
<dbReference type="EMBL" id="JAMDNP010000047">
    <property type="protein sequence ID" value="MCY9762991.1"/>
    <property type="molecule type" value="Genomic_DNA"/>
</dbReference>
<gene>
    <name evidence="1" type="ORF">M5X12_20855</name>
</gene>
<name>A0ABT4H1Z6_PAEAL</name>
<proteinExistence type="predicted"/>
<dbReference type="Gene3D" id="2.170.16.10">
    <property type="entry name" value="Hedgehog/Intein (Hint) domain"/>
    <property type="match status" value="1"/>
</dbReference>
<dbReference type="NCBIfam" id="TIGR01443">
    <property type="entry name" value="intein_Cterm"/>
    <property type="match status" value="1"/>
</dbReference>